<evidence type="ECO:0000256" key="5">
    <source>
        <dbReference type="SAM" id="MobiDB-lite"/>
    </source>
</evidence>
<reference evidence="6" key="2">
    <citation type="submission" date="2020-09" db="EMBL/GenBank/DDBJ databases">
        <authorList>
            <person name="Sun Q."/>
            <person name="Zhou Y."/>
        </authorList>
    </citation>
    <scope>NUCLEOTIDE SEQUENCE</scope>
    <source>
        <strain evidence="6">CGMCC 4.7272</strain>
    </source>
</reference>
<dbReference type="Gene3D" id="3.40.1190.20">
    <property type="match status" value="1"/>
</dbReference>
<keyword evidence="7" id="KW-1185">Reference proteome</keyword>
<keyword evidence="2" id="KW-0547">Nucleotide-binding</keyword>
<keyword evidence="1" id="KW-0808">Transferase</keyword>
<protein>
    <submittedName>
        <fullName evidence="6">Uncharacterized protein</fullName>
    </submittedName>
</protein>
<evidence type="ECO:0000313" key="7">
    <source>
        <dbReference type="Proteomes" id="UP000625682"/>
    </source>
</evidence>
<sequence length="182" mass="18919">MTESAPPFDLVTMGRIGVDLCPPRSGAPLTLVQTFGEFPGGSAADVAVAGARPGRSSAVVTLTGADASGGHPHQALREFGVHDGWVTGLRAEDIARLRFDAGRLLLRSDHDDPGSLATLESGFPSPTTRKARTSADARCCGRRPCRAGRRPVAAPPVFGQCGDSRGHGGGTAVNRDNNRVRP</sequence>
<dbReference type="InterPro" id="IPR029056">
    <property type="entry name" value="Ribokinase-like"/>
</dbReference>
<evidence type="ECO:0000256" key="2">
    <source>
        <dbReference type="ARBA" id="ARBA00022741"/>
    </source>
</evidence>
<evidence type="ECO:0000256" key="4">
    <source>
        <dbReference type="ARBA" id="ARBA00022840"/>
    </source>
</evidence>
<dbReference type="InterPro" id="IPR023314">
    <property type="entry name" value="Myo_inos_IolC-like_sf"/>
</dbReference>
<accession>A0A917NP19</accession>
<keyword evidence="3" id="KW-0418">Kinase</keyword>
<proteinExistence type="predicted"/>
<evidence type="ECO:0000256" key="3">
    <source>
        <dbReference type="ARBA" id="ARBA00022777"/>
    </source>
</evidence>
<comment type="caution">
    <text evidence="6">The sequence shown here is derived from an EMBL/GenBank/DDBJ whole genome shotgun (WGS) entry which is preliminary data.</text>
</comment>
<feature type="region of interest" description="Disordered" evidence="5">
    <location>
        <begin position="151"/>
        <end position="182"/>
    </location>
</feature>
<evidence type="ECO:0000256" key="1">
    <source>
        <dbReference type="ARBA" id="ARBA00022679"/>
    </source>
</evidence>
<dbReference type="SUPFAM" id="SSF53613">
    <property type="entry name" value="Ribokinase-like"/>
    <property type="match status" value="1"/>
</dbReference>
<dbReference type="Proteomes" id="UP000625682">
    <property type="component" value="Unassembled WGS sequence"/>
</dbReference>
<name>A0A917NP19_9ACTN</name>
<evidence type="ECO:0000313" key="6">
    <source>
        <dbReference type="EMBL" id="GGJ15009.1"/>
    </source>
</evidence>
<dbReference type="Gene3D" id="2.20.150.10">
    <property type="entry name" value="putative 5-dehydro-2- deoxygluconokinase"/>
    <property type="match status" value="1"/>
</dbReference>
<keyword evidence="4" id="KW-0067">ATP-binding</keyword>
<reference evidence="6" key="1">
    <citation type="journal article" date="2014" name="Int. J. Syst. Evol. Microbiol.">
        <title>Complete genome sequence of Corynebacterium casei LMG S-19264T (=DSM 44701T), isolated from a smear-ripened cheese.</title>
        <authorList>
            <consortium name="US DOE Joint Genome Institute (JGI-PGF)"/>
            <person name="Walter F."/>
            <person name="Albersmeier A."/>
            <person name="Kalinowski J."/>
            <person name="Ruckert C."/>
        </authorList>
    </citation>
    <scope>NUCLEOTIDE SEQUENCE</scope>
    <source>
        <strain evidence="6">CGMCC 4.7272</strain>
    </source>
</reference>
<gene>
    <name evidence="6" type="ORF">GCM10012282_09090</name>
</gene>
<organism evidence="6 7">
    <name type="scientific">Streptomyces lacrimifluminis</name>
    <dbReference type="NCBI Taxonomy" id="1500077"/>
    <lineage>
        <taxon>Bacteria</taxon>
        <taxon>Bacillati</taxon>
        <taxon>Actinomycetota</taxon>
        <taxon>Actinomycetes</taxon>
        <taxon>Kitasatosporales</taxon>
        <taxon>Streptomycetaceae</taxon>
        <taxon>Streptomyces</taxon>
    </lineage>
</organism>
<dbReference type="GO" id="GO:0016301">
    <property type="term" value="F:kinase activity"/>
    <property type="evidence" value="ECO:0007669"/>
    <property type="project" value="UniProtKB-KW"/>
</dbReference>
<dbReference type="AlphaFoldDB" id="A0A917NP19"/>
<dbReference type="GO" id="GO:0005524">
    <property type="term" value="F:ATP binding"/>
    <property type="evidence" value="ECO:0007669"/>
    <property type="project" value="UniProtKB-KW"/>
</dbReference>
<dbReference type="EMBL" id="BMMU01000002">
    <property type="protein sequence ID" value="GGJ15009.1"/>
    <property type="molecule type" value="Genomic_DNA"/>
</dbReference>